<sequence length="123" mass="12725">MTTAPRFAFSSTLLAVSAALSTAVLAAAAPAVAGAVPNALVLSDETASIAVPYGDLDLMTADGRAQLEKRIDRAAARICNEQVSVADRLAMSAEAGRCVTQTRARGQQLAVLAVAKQKQARRD</sequence>
<keyword evidence="1" id="KW-0732">Signal</keyword>
<dbReference type="RefSeq" id="WP_161720155.1">
    <property type="nucleotide sequence ID" value="NZ_JAAAPO010000006.1"/>
</dbReference>
<keyword evidence="3" id="KW-1185">Reference proteome</keyword>
<name>A0ABW9XGU1_9SPHN</name>
<evidence type="ECO:0000313" key="3">
    <source>
        <dbReference type="Proteomes" id="UP000753724"/>
    </source>
</evidence>
<organism evidence="2 3">
    <name type="scientific">Novosphingobium ovatum</name>
    <dbReference type="NCBI Taxonomy" id="1908523"/>
    <lineage>
        <taxon>Bacteria</taxon>
        <taxon>Pseudomonadati</taxon>
        <taxon>Pseudomonadota</taxon>
        <taxon>Alphaproteobacteria</taxon>
        <taxon>Sphingomonadales</taxon>
        <taxon>Sphingomonadaceae</taxon>
        <taxon>Novosphingobium</taxon>
    </lineage>
</organism>
<evidence type="ECO:0000313" key="2">
    <source>
        <dbReference type="EMBL" id="NBC37769.1"/>
    </source>
</evidence>
<dbReference type="Proteomes" id="UP000753724">
    <property type="component" value="Unassembled WGS sequence"/>
</dbReference>
<reference evidence="3" key="1">
    <citation type="submission" date="2020-01" db="EMBL/GenBank/DDBJ databases">
        <title>Sphingomonas sp. strain CSW-10.</title>
        <authorList>
            <person name="Chen W.-M."/>
        </authorList>
    </citation>
    <scope>NUCLEOTIDE SEQUENCE [LARGE SCALE GENOMIC DNA]</scope>
    <source>
        <strain evidence="3">FSY-8</strain>
    </source>
</reference>
<feature type="chain" id="PRO_5046560599" evidence="1">
    <location>
        <begin position="27"/>
        <end position="123"/>
    </location>
</feature>
<feature type="signal peptide" evidence="1">
    <location>
        <begin position="1"/>
        <end position="26"/>
    </location>
</feature>
<dbReference type="EMBL" id="JAAAPO010000006">
    <property type="protein sequence ID" value="NBC37769.1"/>
    <property type="molecule type" value="Genomic_DNA"/>
</dbReference>
<evidence type="ECO:0000256" key="1">
    <source>
        <dbReference type="SAM" id="SignalP"/>
    </source>
</evidence>
<gene>
    <name evidence="2" type="ORF">GTZ99_14535</name>
</gene>
<protein>
    <submittedName>
        <fullName evidence="2">UrcA family protein</fullName>
    </submittedName>
</protein>
<dbReference type="InterPro" id="IPR030972">
    <property type="entry name" value="UrcA_uranyl"/>
</dbReference>
<comment type="caution">
    <text evidence="2">The sequence shown here is derived from an EMBL/GenBank/DDBJ whole genome shotgun (WGS) entry which is preliminary data.</text>
</comment>
<proteinExistence type="predicted"/>
<accession>A0ABW9XGU1</accession>
<dbReference type="NCBIfam" id="TIGR04433">
    <property type="entry name" value="UrcA_uranyl"/>
    <property type="match status" value="1"/>
</dbReference>